<accession>A0ABD2N414</accession>
<sequence>MYKRIFDQNFRFIKMKMKKSNVKKVFTVSPEVKNIKDSLNKVYIVAETRPEFKFLYSKLKRIYDLVTSTEKKAYHRNIIKNAQNEPKETWKIVNSLPCNQRDNANGFMNNE</sequence>
<protein>
    <submittedName>
        <fullName evidence="1">Uncharacterized protein</fullName>
    </submittedName>
</protein>
<comment type="caution">
    <text evidence="1">The sequence shown here is derived from an EMBL/GenBank/DDBJ whole genome shotgun (WGS) entry which is preliminary data.</text>
</comment>
<name>A0ABD2N414_9CUCU</name>
<proteinExistence type="predicted"/>
<dbReference type="Proteomes" id="UP001516400">
    <property type="component" value="Unassembled WGS sequence"/>
</dbReference>
<dbReference type="EMBL" id="JABFTP020000062">
    <property type="protein sequence ID" value="KAL3273155.1"/>
    <property type="molecule type" value="Genomic_DNA"/>
</dbReference>
<keyword evidence="2" id="KW-1185">Reference proteome</keyword>
<evidence type="ECO:0000313" key="1">
    <source>
        <dbReference type="EMBL" id="KAL3273155.1"/>
    </source>
</evidence>
<evidence type="ECO:0000313" key="2">
    <source>
        <dbReference type="Proteomes" id="UP001516400"/>
    </source>
</evidence>
<gene>
    <name evidence="1" type="ORF">HHI36_014609</name>
</gene>
<dbReference type="AlphaFoldDB" id="A0ABD2N414"/>
<organism evidence="1 2">
    <name type="scientific">Cryptolaemus montrouzieri</name>
    <dbReference type="NCBI Taxonomy" id="559131"/>
    <lineage>
        <taxon>Eukaryota</taxon>
        <taxon>Metazoa</taxon>
        <taxon>Ecdysozoa</taxon>
        <taxon>Arthropoda</taxon>
        <taxon>Hexapoda</taxon>
        <taxon>Insecta</taxon>
        <taxon>Pterygota</taxon>
        <taxon>Neoptera</taxon>
        <taxon>Endopterygota</taxon>
        <taxon>Coleoptera</taxon>
        <taxon>Polyphaga</taxon>
        <taxon>Cucujiformia</taxon>
        <taxon>Coccinelloidea</taxon>
        <taxon>Coccinellidae</taxon>
        <taxon>Scymninae</taxon>
        <taxon>Scymnini</taxon>
        <taxon>Cryptolaemus</taxon>
    </lineage>
</organism>
<reference evidence="1 2" key="1">
    <citation type="journal article" date="2021" name="BMC Biol.">
        <title>Horizontally acquired antibacterial genes associated with adaptive radiation of ladybird beetles.</title>
        <authorList>
            <person name="Li H.S."/>
            <person name="Tang X.F."/>
            <person name="Huang Y.H."/>
            <person name="Xu Z.Y."/>
            <person name="Chen M.L."/>
            <person name="Du X.Y."/>
            <person name="Qiu B.Y."/>
            <person name="Chen P.T."/>
            <person name="Zhang W."/>
            <person name="Slipinski A."/>
            <person name="Escalona H.E."/>
            <person name="Waterhouse R.M."/>
            <person name="Zwick A."/>
            <person name="Pang H."/>
        </authorList>
    </citation>
    <scope>NUCLEOTIDE SEQUENCE [LARGE SCALE GENOMIC DNA]</scope>
    <source>
        <strain evidence="1">SYSU2018</strain>
    </source>
</reference>